<organism evidence="3 4">
    <name type="scientific">Actinacidiphila rubida</name>
    <dbReference type="NCBI Taxonomy" id="310780"/>
    <lineage>
        <taxon>Bacteria</taxon>
        <taxon>Bacillati</taxon>
        <taxon>Actinomycetota</taxon>
        <taxon>Actinomycetes</taxon>
        <taxon>Kitasatosporales</taxon>
        <taxon>Streptomycetaceae</taxon>
        <taxon>Actinacidiphila</taxon>
    </lineage>
</organism>
<dbReference type="AlphaFoldDB" id="A0A1H8UBF6"/>
<dbReference type="EMBL" id="FODD01000033">
    <property type="protein sequence ID" value="SEO63208.1"/>
    <property type="molecule type" value="Genomic_DNA"/>
</dbReference>
<keyword evidence="4" id="KW-1185">Reference proteome</keyword>
<name>A0A1H8UBF6_9ACTN</name>
<sequence length="255" mass="26388">MGDGPENRWGAGAFADTVGTAPANRGGWPWRWVVGAVIATSAAGALVLHLTGYGQASRPDLHHYTLSESPCSGDNLKPLTDSFATEHFAAAPAAIRTGPALDLAQCTLDAQGSVGAKWAVLYNAVVTVQLHKKTDPAPEFDDLGGPHPLGQNAPWMAVVDPSGIVTSSRAQASVPVPGLGDSAYLLTDDDGDETLTVRHGGAVLTIALSVAEQWSGPGGAPPPDADGYPQKPPRLNAFRPALVATMRTLMTALSR</sequence>
<dbReference type="EMBL" id="FODD01000068">
    <property type="protein sequence ID" value="SEP00515.1"/>
    <property type="molecule type" value="Genomic_DNA"/>
</dbReference>
<evidence type="ECO:0000313" key="3">
    <source>
        <dbReference type="EMBL" id="SEP00515.1"/>
    </source>
</evidence>
<gene>
    <name evidence="2" type="ORF">SAMN05216267_103377</name>
    <name evidence="3" type="ORF">SAMN05216267_106823</name>
</gene>
<dbReference type="Proteomes" id="UP000181951">
    <property type="component" value="Unassembled WGS sequence"/>
</dbReference>
<evidence type="ECO:0000313" key="2">
    <source>
        <dbReference type="EMBL" id="SEO63208.1"/>
    </source>
</evidence>
<reference evidence="3 4" key="1">
    <citation type="submission" date="2016-10" db="EMBL/GenBank/DDBJ databases">
        <authorList>
            <person name="de Groot N.N."/>
        </authorList>
    </citation>
    <scope>NUCLEOTIDE SEQUENCE [LARGE SCALE GENOMIC DNA]</scope>
    <source>
        <strain evidence="3 4">CGMCC 4.2026</strain>
    </source>
</reference>
<keyword evidence="1" id="KW-1133">Transmembrane helix</keyword>
<keyword evidence="1" id="KW-0812">Transmembrane</keyword>
<keyword evidence="1" id="KW-0472">Membrane</keyword>
<proteinExistence type="predicted"/>
<accession>A0A1H8UBF6</accession>
<evidence type="ECO:0000256" key="1">
    <source>
        <dbReference type="SAM" id="Phobius"/>
    </source>
</evidence>
<feature type="transmembrane region" description="Helical" evidence="1">
    <location>
        <begin position="32"/>
        <end position="53"/>
    </location>
</feature>
<evidence type="ECO:0000313" key="4">
    <source>
        <dbReference type="Proteomes" id="UP000181951"/>
    </source>
</evidence>
<protein>
    <recommendedName>
        <fullName evidence="5">DUF3558 domain-containing protein</fullName>
    </recommendedName>
</protein>
<evidence type="ECO:0008006" key="5">
    <source>
        <dbReference type="Google" id="ProtNLM"/>
    </source>
</evidence>